<accession>A0A7J9JUM5</accession>
<evidence type="ECO:0000313" key="2">
    <source>
        <dbReference type="EMBL" id="MBA0837865.1"/>
    </source>
</evidence>
<keyword evidence="3" id="KW-1185">Reference proteome</keyword>
<feature type="chain" id="PRO_5029471969" evidence="1">
    <location>
        <begin position="22"/>
        <end position="123"/>
    </location>
</feature>
<keyword evidence="1" id="KW-0732">Signal</keyword>
<sequence length="123" mass="12998">MGKIVLVLGIALLLLLGAVTSAPTTSSPAKIVSGVFSNAVSASMKWLWSLKATTKTAITGRPMMKFEGGYTVETVFDGSKLGVEPHTVEILPSGELLILDSANSNLYRMSSSLSLCKWVSSFS</sequence>
<organism evidence="2 3">
    <name type="scientific">Gossypium armourianum</name>
    <dbReference type="NCBI Taxonomy" id="34283"/>
    <lineage>
        <taxon>Eukaryota</taxon>
        <taxon>Viridiplantae</taxon>
        <taxon>Streptophyta</taxon>
        <taxon>Embryophyta</taxon>
        <taxon>Tracheophyta</taxon>
        <taxon>Spermatophyta</taxon>
        <taxon>Magnoliopsida</taxon>
        <taxon>eudicotyledons</taxon>
        <taxon>Gunneridae</taxon>
        <taxon>Pentapetalae</taxon>
        <taxon>rosids</taxon>
        <taxon>malvids</taxon>
        <taxon>Malvales</taxon>
        <taxon>Malvaceae</taxon>
        <taxon>Malvoideae</taxon>
        <taxon>Gossypium</taxon>
    </lineage>
</organism>
<dbReference type="PANTHER" id="PTHR13833:SF57">
    <property type="entry name" value="NHL REPEAT PROTEIN"/>
    <property type="match status" value="1"/>
</dbReference>
<comment type="caution">
    <text evidence="2">The sequence shown here is derived from an EMBL/GenBank/DDBJ whole genome shotgun (WGS) entry which is preliminary data.</text>
</comment>
<dbReference type="PANTHER" id="PTHR13833">
    <property type="match status" value="1"/>
</dbReference>
<feature type="signal peptide" evidence="1">
    <location>
        <begin position="1"/>
        <end position="21"/>
    </location>
</feature>
<dbReference type="EMBL" id="JABFAE010000009">
    <property type="protein sequence ID" value="MBA0837865.1"/>
    <property type="molecule type" value="Genomic_DNA"/>
</dbReference>
<reference evidence="2 3" key="1">
    <citation type="journal article" date="2019" name="Genome Biol. Evol.">
        <title>Insights into the evolution of the New World diploid cottons (Gossypium, subgenus Houzingenia) based on genome sequencing.</title>
        <authorList>
            <person name="Grover C.E."/>
            <person name="Arick M.A. 2nd"/>
            <person name="Thrash A."/>
            <person name="Conover J.L."/>
            <person name="Sanders W.S."/>
            <person name="Peterson D.G."/>
            <person name="Frelichowski J.E."/>
            <person name="Scheffler J.A."/>
            <person name="Scheffler B.E."/>
            <person name="Wendel J.F."/>
        </authorList>
    </citation>
    <scope>NUCLEOTIDE SEQUENCE [LARGE SCALE GENOMIC DNA]</scope>
    <source>
        <strain evidence="2">6</strain>
        <tissue evidence="2">Leaf</tissue>
    </source>
</reference>
<evidence type="ECO:0000313" key="3">
    <source>
        <dbReference type="Proteomes" id="UP000593575"/>
    </source>
</evidence>
<dbReference type="AlphaFoldDB" id="A0A7J9JUM5"/>
<dbReference type="Proteomes" id="UP000593575">
    <property type="component" value="Unassembled WGS sequence"/>
</dbReference>
<name>A0A7J9JUM5_9ROSI</name>
<gene>
    <name evidence="2" type="ORF">Goarm_009981</name>
</gene>
<proteinExistence type="predicted"/>
<evidence type="ECO:0000256" key="1">
    <source>
        <dbReference type="SAM" id="SignalP"/>
    </source>
</evidence>
<protein>
    <submittedName>
        <fullName evidence="2">Uncharacterized protein</fullName>
    </submittedName>
</protein>